<gene>
    <name evidence="19" type="ORF">TMSB3V08_LOCUS1099</name>
</gene>
<dbReference type="PANTHER" id="PTHR13367:SF27">
    <property type="entry name" value="OTU DOMAIN-CONTAINING PROTEIN"/>
    <property type="match status" value="1"/>
</dbReference>
<dbReference type="InterPro" id="IPR003323">
    <property type="entry name" value="OTU_dom"/>
</dbReference>
<evidence type="ECO:0000256" key="2">
    <source>
        <dbReference type="ARBA" id="ARBA00004123"/>
    </source>
</evidence>
<keyword evidence="15" id="KW-0539">Nucleus</keyword>
<dbReference type="Gene3D" id="1.10.8.10">
    <property type="entry name" value="DNA helicase RuvA subunit, C-terminal domain"/>
    <property type="match status" value="1"/>
</dbReference>
<keyword evidence="13" id="KW-0788">Thiol protease</keyword>
<keyword evidence="6" id="KW-0963">Cytoplasm</keyword>
<feature type="domain" description="OTU" evidence="17">
    <location>
        <begin position="207"/>
        <end position="331"/>
    </location>
</feature>
<proteinExistence type="inferred from homology"/>
<accession>A0A7R9HJ34</accession>
<evidence type="ECO:0000256" key="7">
    <source>
        <dbReference type="ARBA" id="ARBA00022553"/>
    </source>
</evidence>
<dbReference type="GO" id="GO:0003677">
    <property type="term" value="F:DNA binding"/>
    <property type="evidence" value="ECO:0007669"/>
    <property type="project" value="InterPro"/>
</dbReference>
<evidence type="ECO:0000256" key="10">
    <source>
        <dbReference type="ARBA" id="ARBA00022771"/>
    </source>
</evidence>
<dbReference type="PANTHER" id="PTHR13367">
    <property type="entry name" value="UBIQUITIN THIOESTERASE"/>
    <property type="match status" value="1"/>
</dbReference>
<dbReference type="InterPro" id="IPR002653">
    <property type="entry name" value="Znf_A20"/>
</dbReference>
<evidence type="ECO:0000256" key="8">
    <source>
        <dbReference type="ARBA" id="ARBA00022670"/>
    </source>
</evidence>
<keyword evidence="14" id="KW-0862">Zinc</keyword>
<dbReference type="AlphaFoldDB" id="A0A7R9HJ34"/>
<dbReference type="GO" id="GO:0005634">
    <property type="term" value="C:nucleus"/>
    <property type="evidence" value="ECO:0007669"/>
    <property type="project" value="UniProtKB-SubCell"/>
</dbReference>
<evidence type="ECO:0000256" key="14">
    <source>
        <dbReference type="ARBA" id="ARBA00022833"/>
    </source>
</evidence>
<dbReference type="EMBL" id="OB792758">
    <property type="protein sequence ID" value="CAD7424136.1"/>
    <property type="molecule type" value="Genomic_DNA"/>
</dbReference>
<keyword evidence="11" id="KW-0833">Ubl conjugation pathway</keyword>
<evidence type="ECO:0000256" key="11">
    <source>
        <dbReference type="ARBA" id="ARBA00022786"/>
    </source>
</evidence>
<comment type="similarity">
    <text evidence="4">Belongs to the peptidase C64 family.</text>
</comment>
<dbReference type="PROSITE" id="PS50802">
    <property type="entry name" value="OTU"/>
    <property type="match status" value="1"/>
</dbReference>
<evidence type="ECO:0000256" key="13">
    <source>
        <dbReference type="ARBA" id="ARBA00022807"/>
    </source>
</evidence>
<feature type="region of interest" description="Disordered" evidence="16">
    <location>
        <begin position="458"/>
        <end position="504"/>
    </location>
</feature>
<dbReference type="GO" id="GO:0008270">
    <property type="term" value="F:zinc ion binding"/>
    <property type="evidence" value="ECO:0007669"/>
    <property type="project" value="UniProtKB-KW"/>
</dbReference>
<evidence type="ECO:0000256" key="9">
    <source>
        <dbReference type="ARBA" id="ARBA00022723"/>
    </source>
</evidence>
<organism evidence="19">
    <name type="scientific">Timema monikensis</name>
    <dbReference type="NCBI Taxonomy" id="170555"/>
    <lineage>
        <taxon>Eukaryota</taxon>
        <taxon>Metazoa</taxon>
        <taxon>Ecdysozoa</taxon>
        <taxon>Arthropoda</taxon>
        <taxon>Hexapoda</taxon>
        <taxon>Insecta</taxon>
        <taxon>Pterygota</taxon>
        <taxon>Neoptera</taxon>
        <taxon>Polyneoptera</taxon>
        <taxon>Phasmatodea</taxon>
        <taxon>Timematodea</taxon>
        <taxon>Timematoidea</taxon>
        <taxon>Timematidae</taxon>
        <taxon>Timema</taxon>
    </lineage>
</organism>
<feature type="domain" description="A20-type" evidence="18">
    <location>
        <begin position="704"/>
        <end position="739"/>
    </location>
</feature>
<feature type="compositionally biased region" description="Polar residues" evidence="16">
    <location>
        <begin position="483"/>
        <end position="504"/>
    </location>
</feature>
<dbReference type="GO" id="GO:0005737">
    <property type="term" value="C:cytoplasm"/>
    <property type="evidence" value="ECO:0007669"/>
    <property type="project" value="UniProtKB-SubCell"/>
</dbReference>
<comment type="subcellular location">
    <subcellularLocation>
        <location evidence="3">Cytoplasm</location>
    </subcellularLocation>
    <subcellularLocation>
        <location evidence="2">Nucleus</location>
    </subcellularLocation>
</comment>
<evidence type="ECO:0000313" key="19">
    <source>
        <dbReference type="EMBL" id="CAD7424136.1"/>
    </source>
</evidence>
<reference evidence="19" key="1">
    <citation type="submission" date="2020-11" db="EMBL/GenBank/DDBJ databases">
        <authorList>
            <person name="Tran Van P."/>
        </authorList>
    </citation>
    <scope>NUCLEOTIDE SEQUENCE</scope>
</reference>
<evidence type="ECO:0000256" key="12">
    <source>
        <dbReference type="ARBA" id="ARBA00022801"/>
    </source>
</evidence>
<dbReference type="GO" id="GO:0071108">
    <property type="term" value="P:protein K48-linked deubiquitination"/>
    <property type="evidence" value="ECO:0007669"/>
    <property type="project" value="TreeGrafter"/>
</dbReference>
<evidence type="ECO:0000259" key="17">
    <source>
        <dbReference type="PROSITE" id="PS50802"/>
    </source>
</evidence>
<dbReference type="Pfam" id="PF01754">
    <property type="entry name" value="zf-A20"/>
    <property type="match status" value="1"/>
</dbReference>
<dbReference type="Gene3D" id="1.20.5.4770">
    <property type="match status" value="1"/>
</dbReference>
<dbReference type="SMART" id="SM00259">
    <property type="entry name" value="ZnF_A20"/>
    <property type="match status" value="1"/>
</dbReference>
<name>A0A7R9HJ34_9NEOP</name>
<dbReference type="InterPro" id="IPR051346">
    <property type="entry name" value="OTU_Deubiquitinase"/>
</dbReference>
<evidence type="ECO:0000256" key="5">
    <source>
        <dbReference type="ARBA" id="ARBA00012759"/>
    </source>
</evidence>
<comment type="catalytic activity">
    <reaction evidence="1">
        <text>Thiol-dependent hydrolysis of ester, thioester, amide, peptide and isopeptide bonds formed by the C-terminal Gly of ubiquitin (a 76-residue protein attached to proteins as an intracellular targeting signal).</text>
        <dbReference type="EC" id="3.4.19.12"/>
    </reaction>
</comment>
<dbReference type="EC" id="3.4.19.12" evidence="5"/>
<evidence type="ECO:0000256" key="16">
    <source>
        <dbReference type="SAM" id="MobiDB-lite"/>
    </source>
</evidence>
<keyword evidence="7" id="KW-0597">Phosphoprotein</keyword>
<keyword evidence="8" id="KW-0645">Protease</keyword>
<keyword evidence="10" id="KW-0863">Zinc-finger</keyword>
<dbReference type="Pfam" id="PF14555">
    <property type="entry name" value="UBA_4"/>
    <property type="match status" value="1"/>
</dbReference>
<protein>
    <recommendedName>
        <fullName evidence="5">ubiquitinyl hydrolase 1</fullName>
        <ecNumber evidence="5">3.4.19.12</ecNumber>
    </recommendedName>
</protein>
<evidence type="ECO:0000259" key="18">
    <source>
        <dbReference type="PROSITE" id="PS51036"/>
    </source>
</evidence>
<evidence type="ECO:0000256" key="3">
    <source>
        <dbReference type="ARBA" id="ARBA00004496"/>
    </source>
</evidence>
<dbReference type="GO" id="GO:0071947">
    <property type="term" value="P:protein deubiquitination involved in ubiquitin-dependent protein catabolic process"/>
    <property type="evidence" value="ECO:0007669"/>
    <property type="project" value="TreeGrafter"/>
</dbReference>
<dbReference type="CDD" id="cd14273">
    <property type="entry name" value="UBA_TAP-C_like"/>
    <property type="match status" value="1"/>
</dbReference>
<evidence type="ECO:0000256" key="6">
    <source>
        <dbReference type="ARBA" id="ARBA00022490"/>
    </source>
</evidence>
<dbReference type="GO" id="GO:0035871">
    <property type="term" value="P:protein K11-linked deubiquitination"/>
    <property type="evidence" value="ECO:0007669"/>
    <property type="project" value="TreeGrafter"/>
</dbReference>
<keyword evidence="9" id="KW-0479">Metal-binding</keyword>
<sequence length="748" mass="83222">MPQRAMLAVRQVPPKLTSCAEPDEWRMESNLVAEFVAQTGADSTTAYKSLREKNWDLSLAIQAYRFSLNGLSPSNISWTLPATVTEENGNISADPVRLRSFSRPMLQKSDAVDVIDFKKLTRGISRATDNVNLVSRARSNIESNVCNVNQFFIETPVSTFTLPDLTIYPEDFRGFLEKDLIEMSMLVSLEQGGRLNWWADSGACQRLWPLATTGDGNCLLHAASLGMWGFHDRLLTLRKALYGFMTSGCSRQALWRRWRWQQTQLNAEAGFVYSEEEWLKEWDSIDVNGEDMAPIPFGGIYLPLECSPGDCHRSPLVLTYDAAHFSSLVVMERESLIDKVPQPPAMIPLTDSDHVLLPIQFLVDPGEHFVWGLDDTNLHTAQKLTLDEKEKLSLLHEYLDVVHVSISLTPCAEESSDHPILEQDLRASDEDDIEKKFSEIVDSEINKLTTTINSPTFHRASADNSINDMNGAPRYGTGKSRFYTESDSNSHNTISRLPTTRAGSNMDHTLYLSKSTFYNDSACPTSVDTRGNFVSSHNHNPLITSKSEQLSNVSDEHTSSSKRPLVGRYSFGYSYVPSQDPSAIMNNGGLRINTGLAPRLHSYNMARVWENTAGGQPNKYSAGGQHELQQNTTDQSPICNNLDTKFSIRVVGGSAPQNTTITSRNVAVATLNPQSGSDLPNVERVSRPASDICSRVSGGVILPIAGTQPCRTNNCKFFGSKDSDFYCSKCFKEALHSVTNLRVQEMKR</sequence>
<dbReference type="PROSITE" id="PS51036">
    <property type="entry name" value="ZF_A20"/>
    <property type="match status" value="1"/>
</dbReference>
<evidence type="ECO:0000256" key="4">
    <source>
        <dbReference type="ARBA" id="ARBA00005865"/>
    </source>
</evidence>
<dbReference type="GO" id="GO:0004843">
    <property type="term" value="F:cysteine-type deubiquitinase activity"/>
    <property type="evidence" value="ECO:0007669"/>
    <property type="project" value="UniProtKB-EC"/>
</dbReference>
<dbReference type="GO" id="GO:0070530">
    <property type="term" value="F:K63-linked polyubiquitin modification-dependent protein binding"/>
    <property type="evidence" value="ECO:0007669"/>
    <property type="project" value="TreeGrafter"/>
</dbReference>
<keyword evidence="12" id="KW-0378">Hydrolase</keyword>
<feature type="compositionally biased region" description="Polar residues" evidence="16">
    <location>
        <begin position="458"/>
        <end position="468"/>
    </location>
</feature>
<evidence type="ECO:0000256" key="15">
    <source>
        <dbReference type="ARBA" id="ARBA00023242"/>
    </source>
</evidence>
<dbReference type="GO" id="GO:0070536">
    <property type="term" value="P:protein K63-linked deubiquitination"/>
    <property type="evidence" value="ECO:0007669"/>
    <property type="project" value="TreeGrafter"/>
</dbReference>
<evidence type="ECO:0000256" key="1">
    <source>
        <dbReference type="ARBA" id="ARBA00000707"/>
    </source>
</evidence>